<keyword evidence="1" id="KW-1133">Transmembrane helix</keyword>
<evidence type="ECO:0000256" key="1">
    <source>
        <dbReference type="SAM" id="Phobius"/>
    </source>
</evidence>
<dbReference type="InterPro" id="IPR019606">
    <property type="entry name" value="GerMN"/>
</dbReference>
<evidence type="ECO:0000313" key="4">
    <source>
        <dbReference type="Proteomes" id="UP000176997"/>
    </source>
</evidence>
<gene>
    <name evidence="3" type="ORF">A2675_02055</name>
</gene>
<reference evidence="3 4" key="1">
    <citation type="journal article" date="2016" name="Nat. Commun.">
        <title>Thousands of microbial genomes shed light on interconnected biogeochemical processes in an aquifer system.</title>
        <authorList>
            <person name="Anantharaman K."/>
            <person name="Brown C.T."/>
            <person name="Hug L.A."/>
            <person name="Sharon I."/>
            <person name="Castelle C.J."/>
            <person name="Probst A.J."/>
            <person name="Thomas B.C."/>
            <person name="Singh A."/>
            <person name="Wilkins M.J."/>
            <person name="Karaoz U."/>
            <person name="Brodie E.L."/>
            <person name="Williams K.H."/>
            <person name="Hubbard S.S."/>
            <person name="Banfield J.F."/>
        </authorList>
    </citation>
    <scope>NUCLEOTIDE SEQUENCE [LARGE SCALE GENOMIC DNA]</scope>
</reference>
<proteinExistence type="predicted"/>
<keyword evidence="1" id="KW-0472">Membrane</keyword>
<comment type="caution">
    <text evidence="3">The sequence shown here is derived from an EMBL/GenBank/DDBJ whole genome shotgun (WGS) entry which is preliminary data.</text>
</comment>
<dbReference type="EMBL" id="MHUS01000006">
    <property type="protein sequence ID" value="OHA81929.1"/>
    <property type="molecule type" value="Genomic_DNA"/>
</dbReference>
<evidence type="ECO:0000259" key="2">
    <source>
        <dbReference type="Pfam" id="PF10646"/>
    </source>
</evidence>
<feature type="transmembrane region" description="Helical" evidence="1">
    <location>
        <begin position="7"/>
        <end position="28"/>
    </location>
</feature>
<evidence type="ECO:0000313" key="3">
    <source>
        <dbReference type="EMBL" id="OHA81929.1"/>
    </source>
</evidence>
<sequence>MKRYSPYLVVGVSIAVILVASAFVWTNFARPNPEPVACTMEAKLCPDGSAVGRTGPACEFAPCPSPAASVPIKLYYYNQNLDKDAEGNIQCSRSGLVPVSRVIPRTITPIQDAVRLLLRGEISSEEKAQGASTEFPLAGVSLTAASLDNGVLTLTFNDPQNRTGGGSCRVGILWFQIEATAKQFPGVQSVRFMPEELFQP</sequence>
<protein>
    <recommendedName>
        <fullName evidence="2">GerMN domain-containing protein</fullName>
    </recommendedName>
</protein>
<name>A0A1G2SB59_9BACT</name>
<accession>A0A1G2SB59</accession>
<keyword evidence="1" id="KW-0812">Transmembrane</keyword>
<organism evidence="3 4">
    <name type="scientific">Candidatus Yonathbacteria bacterium RIFCSPHIGHO2_01_FULL_51_10</name>
    <dbReference type="NCBI Taxonomy" id="1802723"/>
    <lineage>
        <taxon>Bacteria</taxon>
        <taxon>Candidatus Yonathiibacteriota</taxon>
    </lineage>
</organism>
<dbReference type="STRING" id="1802723.A2675_02055"/>
<feature type="domain" description="GerMN" evidence="2">
    <location>
        <begin position="74"/>
        <end position="193"/>
    </location>
</feature>
<dbReference type="Pfam" id="PF10646">
    <property type="entry name" value="Germane"/>
    <property type="match status" value="1"/>
</dbReference>
<dbReference type="AlphaFoldDB" id="A0A1G2SB59"/>
<dbReference type="Proteomes" id="UP000176997">
    <property type="component" value="Unassembled WGS sequence"/>
</dbReference>